<dbReference type="EMBL" id="CP029192">
    <property type="protein sequence ID" value="QES33075.1"/>
    <property type="molecule type" value="Genomic_DNA"/>
</dbReference>
<dbReference type="InterPro" id="IPR051908">
    <property type="entry name" value="Ribosomal_N-acetyltransferase"/>
</dbReference>
<evidence type="ECO:0000256" key="1">
    <source>
        <dbReference type="SAM" id="MobiDB-lite"/>
    </source>
</evidence>
<keyword evidence="3" id="KW-0808">Transferase</keyword>
<dbReference type="Proteomes" id="UP000322927">
    <property type="component" value="Chromosome"/>
</dbReference>
<dbReference type="InterPro" id="IPR016181">
    <property type="entry name" value="Acyl_CoA_acyltransferase"/>
</dbReference>
<dbReference type="OrthoDB" id="4543915at2"/>
<evidence type="ECO:0000313" key="3">
    <source>
        <dbReference type="EMBL" id="QES33075.1"/>
    </source>
</evidence>
<sequence>MPLAGSREPENEPEEQAVTSDPVVENDLESRVSSSLSSSTATTTAAELSTERLTLRAWTADEVADVLAGRRPTHWAQDFPADGDRVIASVIAQQIADGPQDPGAHGHRLIVERDGGTVVGSLSLLWPPSEGSVEFGYGVVPSRRGRGYAPEAVRALVAHALTSPEVTVVYAEVELGNEASVRVLEKAGLHRWSSDGTTALYRTDAPEAAPSPE</sequence>
<dbReference type="GO" id="GO:0008999">
    <property type="term" value="F:protein-N-terminal-alanine acetyltransferase activity"/>
    <property type="evidence" value="ECO:0007669"/>
    <property type="project" value="TreeGrafter"/>
</dbReference>
<dbReference type="InterPro" id="IPR000182">
    <property type="entry name" value="GNAT_dom"/>
</dbReference>
<feature type="region of interest" description="Disordered" evidence="1">
    <location>
        <begin position="1"/>
        <end position="47"/>
    </location>
</feature>
<gene>
    <name evidence="3" type="ORF">DEJ48_06410</name>
</gene>
<name>A0A5P2BRG1_STRVZ</name>
<dbReference type="Gene3D" id="3.40.630.30">
    <property type="match status" value="1"/>
</dbReference>
<dbReference type="GO" id="GO:1990189">
    <property type="term" value="F:protein N-terminal-serine acetyltransferase activity"/>
    <property type="evidence" value="ECO:0007669"/>
    <property type="project" value="TreeGrafter"/>
</dbReference>
<dbReference type="Pfam" id="PF13302">
    <property type="entry name" value="Acetyltransf_3"/>
    <property type="match status" value="1"/>
</dbReference>
<dbReference type="SUPFAM" id="SSF55729">
    <property type="entry name" value="Acyl-CoA N-acyltransferases (Nat)"/>
    <property type="match status" value="1"/>
</dbReference>
<organism evidence="3 4">
    <name type="scientific">Streptomyces venezuelae</name>
    <dbReference type="NCBI Taxonomy" id="54571"/>
    <lineage>
        <taxon>Bacteria</taxon>
        <taxon>Bacillati</taxon>
        <taxon>Actinomycetota</taxon>
        <taxon>Actinomycetes</taxon>
        <taxon>Kitasatosporales</taxon>
        <taxon>Streptomycetaceae</taxon>
        <taxon>Streptomyces</taxon>
    </lineage>
</organism>
<evidence type="ECO:0000259" key="2">
    <source>
        <dbReference type="PROSITE" id="PS51186"/>
    </source>
</evidence>
<dbReference type="PROSITE" id="PS51186">
    <property type="entry name" value="GNAT"/>
    <property type="match status" value="1"/>
</dbReference>
<dbReference type="PANTHER" id="PTHR43441:SF6">
    <property type="entry name" value="N-ACETYLTRANSFERASE DOMAIN-CONTAINING PROTEIN"/>
    <property type="match status" value="1"/>
</dbReference>
<accession>A0A5P2BRG1</accession>
<reference evidence="3 4" key="1">
    <citation type="submission" date="2018-05" db="EMBL/GenBank/DDBJ databases">
        <title>Streptomyces venezuelae.</title>
        <authorList>
            <person name="Kim W."/>
            <person name="Lee N."/>
            <person name="Cho B.-K."/>
        </authorList>
    </citation>
    <scope>NUCLEOTIDE SEQUENCE [LARGE SCALE GENOMIC DNA]</scope>
    <source>
        <strain evidence="3 4">ATCC 14584</strain>
    </source>
</reference>
<feature type="compositionally biased region" description="Low complexity" evidence="1">
    <location>
        <begin position="31"/>
        <end position="47"/>
    </location>
</feature>
<dbReference type="AlphaFoldDB" id="A0A5P2BRG1"/>
<dbReference type="GO" id="GO:0005737">
    <property type="term" value="C:cytoplasm"/>
    <property type="evidence" value="ECO:0007669"/>
    <property type="project" value="TreeGrafter"/>
</dbReference>
<dbReference type="PANTHER" id="PTHR43441">
    <property type="entry name" value="RIBOSOMAL-PROTEIN-SERINE ACETYLTRANSFERASE"/>
    <property type="match status" value="1"/>
</dbReference>
<protein>
    <submittedName>
        <fullName evidence="3">GNAT family N-acetyltransferase</fullName>
    </submittedName>
</protein>
<proteinExistence type="predicted"/>
<evidence type="ECO:0000313" key="4">
    <source>
        <dbReference type="Proteomes" id="UP000322927"/>
    </source>
</evidence>
<feature type="domain" description="N-acetyltransferase" evidence="2">
    <location>
        <begin position="53"/>
        <end position="206"/>
    </location>
</feature>